<feature type="chain" id="PRO_5012241553" description="GH141-like insertion domain-containing protein" evidence="1">
    <location>
        <begin position="25"/>
        <end position="634"/>
    </location>
</feature>
<dbReference type="OrthoDB" id="9808066at2"/>
<dbReference type="EMBL" id="MTSE01000006">
    <property type="protein sequence ID" value="OUJ73511.1"/>
    <property type="molecule type" value="Genomic_DNA"/>
</dbReference>
<organism evidence="3 4">
    <name type="scientific">Hymenobacter crusticola</name>
    <dbReference type="NCBI Taxonomy" id="1770526"/>
    <lineage>
        <taxon>Bacteria</taxon>
        <taxon>Pseudomonadati</taxon>
        <taxon>Bacteroidota</taxon>
        <taxon>Cytophagia</taxon>
        <taxon>Cytophagales</taxon>
        <taxon>Hymenobacteraceae</taxon>
        <taxon>Hymenobacter</taxon>
    </lineage>
</organism>
<dbReference type="InterPro" id="IPR012334">
    <property type="entry name" value="Pectin_lyas_fold"/>
</dbReference>
<keyword evidence="4" id="KW-1185">Reference proteome</keyword>
<accession>A0A243WCY4</accession>
<sequence>MTSRFNGKSLLFALGLLAAAPVTAADIWVSPTGSDQNPGTKEKPLASVAAAVRQGRELRRLADQSVQSGVHILLRGGEYRLYEPLFFRPEDSGTSSSPTVVEAAPGEKPVLSGGVSVKGWRKPTAKLPGLPVAAQGNVWVADAPRVNGRVLEFRQLWVNDRKATRAREVDNNDLPRLLSWDKTKQEGWIPTSSLAGLKSAGQAEMVLHQMWAVAFLRLKTLEVQGAKTKITFQDPESQIEFEHPWPSAVIDGKNGSSAFYLTNAIEFLDRPGEWFYDAVRRQIIYWPRSGETMTTAKAVVPALETLVQVSGNLDHPVSNVFFKGLTFAHTAWLRPAQAGHVPLQAGMFMLDAYKLKVPGTPDKKGLENQAWIGRPAAAVTLSGAHHTGFERCRFEHLASAGLDYVSGTHDDAIVGCVFRDIGGNGIQMATFSDAGTETHLPYNPSDEREICSNELIENNLIVGCGNEDWGCVGIGVGYGRGITIRHNEIAQVPYTGISLGWGWTKTANAMRDNKVQYNYIHHYANYMYDVAGIYTLSAQPNTLISENCVDSIGFSPYVHDPNHWFYLYLDEGSSNITVRDNWCPAEKFLANANGPGNVWQNNGPMVADRIKQAAGLEPAYRELKKEAMKSQVVK</sequence>
<gene>
    <name evidence="3" type="ORF">BXP70_13995</name>
</gene>
<evidence type="ECO:0000259" key="2">
    <source>
        <dbReference type="Pfam" id="PF21231"/>
    </source>
</evidence>
<dbReference type="Gene3D" id="2.160.20.10">
    <property type="entry name" value="Single-stranded right-handed beta-helix, Pectin lyase-like"/>
    <property type="match status" value="2"/>
</dbReference>
<protein>
    <recommendedName>
        <fullName evidence="2">GH141-like insertion domain-containing protein</fullName>
    </recommendedName>
</protein>
<dbReference type="AlphaFoldDB" id="A0A243WCY4"/>
<reference evidence="3 4" key="1">
    <citation type="submission" date="2017-01" db="EMBL/GenBank/DDBJ databases">
        <title>A new Hymenobacter.</title>
        <authorList>
            <person name="Liang Y."/>
            <person name="Feng F."/>
        </authorList>
    </citation>
    <scope>NUCLEOTIDE SEQUENCE [LARGE SCALE GENOMIC DNA]</scope>
    <source>
        <strain evidence="3">MIMBbqt21</strain>
    </source>
</reference>
<dbReference type="Pfam" id="PF21231">
    <property type="entry name" value="GH141_M"/>
    <property type="match status" value="1"/>
</dbReference>
<feature type="domain" description="GH141-like insertion" evidence="2">
    <location>
        <begin position="136"/>
        <end position="288"/>
    </location>
</feature>
<feature type="signal peptide" evidence="1">
    <location>
        <begin position="1"/>
        <end position="24"/>
    </location>
</feature>
<dbReference type="PANTHER" id="PTHR36453:SF1">
    <property type="entry name" value="RIGHT HANDED BETA HELIX DOMAIN-CONTAINING PROTEIN"/>
    <property type="match status" value="1"/>
</dbReference>
<dbReference type="PANTHER" id="PTHR36453">
    <property type="entry name" value="SECRETED PROTEIN-RELATED"/>
    <property type="match status" value="1"/>
</dbReference>
<comment type="caution">
    <text evidence="3">The sequence shown here is derived from an EMBL/GenBank/DDBJ whole genome shotgun (WGS) entry which is preliminary data.</text>
</comment>
<keyword evidence="1" id="KW-0732">Signal</keyword>
<name>A0A243WCY4_9BACT</name>
<dbReference type="InterPro" id="IPR011050">
    <property type="entry name" value="Pectin_lyase_fold/virulence"/>
</dbReference>
<dbReference type="Proteomes" id="UP000194873">
    <property type="component" value="Unassembled WGS sequence"/>
</dbReference>
<evidence type="ECO:0000313" key="3">
    <source>
        <dbReference type="EMBL" id="OUJ73511.1"/>
    </source>
</evidence>
<evidence type="ECO:0000256" key="1">
    <source>
        <dbReference type="SAM" id="SignalP"/>
    </source>
</evidence>
<dbReference type="InterPro" id="IPR048482">
    <property type="entry name" value="GH141_ins"/>
</dbReference>
<dbReference type="RefSeq" id="WP_086594707.1">
    <property type="nucleotide sequence ID" value="NZ_MTSE01000006.1"/>
</dbReference>
<evidence type="ECO:0000313" key="4">
    <source>
        <dbReference type="Proteomes" id="UP000194873"/>
    </source>
</evidence>
<proteinExistence type="predicted"/>
<dbReference type="SUPFAM" id="SSF51126">
    <property type="entry name" value="Pectin lyase-like"/>
    <property type="match status" value="1"/>
</dbReference>